<evidence type="ECO:0000313" key="9">
    <source>
        <dbReference type="Proteomes" id="UP001140511"/>
    </source>
</evidence>
<reference evidence="8" key="1">
    <citation type="submission" date="2022-09" db="EMBL/GenBank/DDBJ databases">
        <title>Chromosome-level assembly of Trichoderma breve T069, a fungus used in development of biopesticide product.</title>
        <authorList>
            <person name="Lin R."/>
            <person name="Liu T."/>
        </authorList>
    </citation>
    <scope>NUCLEOTIDE SEQUENCE</scope>
    <source>
        <strain evidence="8">T069</strain>
    </source>
</reference>
<comment type="caution">
    <text evidence="8">The sequence shown here is derived from an EMBL/GenBank/DDBJ whole genome shotgun (WGS) entry which is preliminary data.</text>
</comment>
<evidence type="ECO:0000256" key="4">
    <source>
        <dbReference type="ARBA" id="ARBA00023163"/>
    </source>
</evidence>
<dbReference type="GO" id="GO:0006355">
    <property type="term" value="P:regulation of DNA-templated transcription"/>
    <property type="evidence" value="ECO:0007669"/>
    <property type="project" value="InterPro"/>
</dbReference>
<evidence type="ECO:0000256" key="6">
    <source>
        <dbReference type="SAM" id="MobiDB-lite"/>
    </source>
</evidence>
<dbReference type="GO" id="GO:0045122">
    <property type="term" value="P:aflatoxin biosynthetic process"/>
    <property type="evidence" value="ECO:0007669"/>
    <property type="project" value="InterPro"/>
</dbReference>
<dbReference type="RefSeq" id="XP_056034502.1">
    <property type="nucleotide sequence ID" value="XM_056169186.1"/>
</dbReference>
<feature type="domain" description="Aflatoxin regulatory protein" evidence="7">
    <location>
        <begin position="172"/>
        <end position="294"/>
    </location>
</feature>
<keyword evidence="2" id="KW-0805">Transcription regulation</keyword>
<dbReference type="GeneID" id="80863874"/>
<proteinExistence type="predicted"/>
<dbReference type="Proteomes" id="UP001140511">
    <property type="component" value="Unassembled WGS sequence"/>
</dbReference>
<keyword evidence="5" id="KW-0539">Nucleus</keyword>
<evidence type="ECO:0000256" key="3">
    <source>
        <dbReference type="ARBA" id="ARBA00023125"/>
    </source>
</evidence>
<evidence type="ECO:0000259" key="7">
    <source>
        <dbReference type="Pfam" id="PF08493"/>
    </source>
</evidence>
<dbReference type="InterPro" id="IPR013700">
    <property type="entry name" value="AflR"/>
</dbReference>
<keyword evidence="1" id="KW-0479">Metal-binding</keyword>
<feature type="compositionally biased region" description="Polar residues" evidence="6">
    <location>
        <begin position="142"/>
        <end position="153"/>
    </location>
</feature>
<evidence type="ECO:0000256" key="2">
    <source>
        <dbReference type="ARBA" id="ARBA00023015"/>
    </source>
</evidence>
<gene>
    <name evidence="8" type="ORF">T069G_01976</name>
</gene>
<dbReference type="GO" id="GO:0003677">
    <property type="term" value="F:DNA binding"/>
    <property type="evidence" value="ECO:0007669"/>
    <property type="project" value="UniProtKB-KW"/>
</dbReference>
<dbReference type="AlphaFoldDB" id="A0A9W9EF69"/>
<dbReference type="GO" id="GO:0046872">
    <property type="term" value="F:metal ion binding"/>
    <property type="evidence" value="ECO:0007669"/>
    <property type="project" value="UniProtKB-KW"/>
</dbReference>
<feature type="compositionally biased region" description="Polar residues" evidence="6">
    <location>
        <begin position="388"/>
        <end position="397"/>
    </location>
</feature>
<keyword evidence="3" id="KW-0238">DNA-binding</keyword>
<evidence type="ECO:0000256" key="1">
    <source>
        <dbReference type="ARBA" id="ARBA00022723"/>
    </source>
</evidence>
<feature type="compositionally biased region" description="Low complexity" evidence="6">
    <location>
        <begin position="125"/>
        <end position="140"/>
    </location>
</feature>
<dbReference type="GO" id="GO:0005634">
    <property type="term" value="C:nucleus"/>
    <property type="evidence" value="ECO:0007669"/>
    <property type="project" value="InterPro"/>
</dbReference>
<feature type="region of interest" description="Disordered" evidence="6">
    <location>
        <begin position="388"/>
        <end position="420"/>
    </location>
</feature>
<evidence type="ECO:0000313" key="8">
    <source>
        <dbReference type="EMBL" id="KAJ4865446.1"/>
    </source>
</evidence>
<keyword evidence="9" id="KW-1185">Reference proteome</keyword>
<organism evidence="8 9">
    <name type="scientific">Trichoderma breve</name>
    <dbReference type="NCBI Taxonomy" id="2034170"/>
    <lineage>
        <taxon>Eukaryota</taxon>
        <taxon>Fungi</taxon>
        <taxon>Dikarya</taxon>
        <taxon>Ascomycota</taxon>
        <taxon>Pezizomycotina</taxon>
        <taxon>Sordariomycetes</taxon>
        <taxon>Hypocreomycetidae</taxon>
        <taxon>Hypocreales</taxon>
        <taxon>Hypocreaceae</taxon>
        <taxon>Trichoderma</taxon>
    </lineage>
</organism>
<dbReference type="EMBL" id="JAOPEN010000001">
    <property type="protein sequence ID" value="KAJ4865446.1"/>
    <property type="molecule type" value="Genomic_DNA"/>
</dbReference>
<protein>
    <recommendedName>
        <fullName evidence="7">Aflatoxin regulatory protein domain-containing protein</fullName>
    </recommendedName>
</protein>
<accession>A0A9W9EF69</accession>
<keyword evidence="4" id="KW-0804">Transcription</keyword>
<dbReference type="Pfam" id="PF08493">
    <property type="entry name" value="AflR"/>
    <property type="match status" value="1"/>
</dbReference>
<feature type="region of interest" description="Disordered" evidence="6">
    <location>
        <begin position="117"/>
        <end position="167"/>
    </location>
</feature>
<name>A0A9W9EF69_9HYPO</name>
<evidence type="ECO:0000256" key="5">
    <source>
        <dbReference type="ARBA" id="ARBA00023242"/>
    </source>
</evidence>
<sequence length="450" mass="48937">MLDAQGAEIITASVTSALSHAVANMFTNCDGRYAPPHISQDFISNGPVNNDMAAGNYKSIFSVFEEDGGGMSAAGSEMDRLGFFSPSTTSEGYQQPFRDIASLLMPIEDTTVFTPISESMGIPDTSSRSCCSSTGRSKTSPARFSSTGPSTASLADMSTGRTSPTEIPETSVCQCLDQVLQLLRRVSGSSRLSLSSSSVYPHYSSQSSQVVSRMSSITLDDDESSNDFCETEPQPQWLQAILSENRQYLGATDNILACSNTDEDSMLPGILCMILLKILDRYSNMVWSRPLLPHSPNHRVAELGSNMSGYLIVETGLVASTIHRQTFVPNEQGQMQPIHLDCGTSRLSDDEYFGRATAHLVLGELQWVQRVVNKLVAKLKCSDCYNASRPTQQSNGWESRKQTVPLPMEEPADPGLTSSFSAGTLEHMATDIQKRLTTLSSSIINQLRQS</sequence>